<organism evidence="1 2">
    <name type="scientific">Lepeophtheirus salmonis</name>
    <name type="common">Salmon louse</name>
    <name type="synonym">Caligus salmonis</name>
    <dbReference type="NCBI Taxonomy" id="72036"/>
    <lineage>
        <taxon>Eukaryota</taxon>
        <taxon>Metazoa</taxon>
        <taxon>Ecdysozoa</taxon>
        <taxon>Arthropoda</taxon>
        <taxon>Crustacea</taxon>
        <taxon>Multicrustacea</taxon>
        <taxon>Hexanauplia</taxon>
        <taxon>Copepoda</taxon>
        <taxon>Siphonostomatoida</taxon>
        <taxon>Caligidae</taxon>
        <taxon>Lepeophtheirus</taxon>
    </lineage>
</organism>
<sequence length="166" mass="18956">MLDNHAGADFVLDGNTYSDLMSTLGQELEDRLNDFDKLEPCVAFIANPFMEVDNTEISEKMAELFTVNPVEIEVINLQNHVQLKSHEHSQHLWSLVDPKNYKNIHQAALVIYVLFGSTYLCEVAFSDMNVIKSKFRTRLTDKHLNDSIRLNLSAYTPVYTSLVDSM</sequence>
<evidence type="ECO:0000313" key="1">
    <source>
        <dbReference type="EMBL" id="CAF2911379.1"/>
    </source>
</evidence>
<keyword evidence="2" id="KW-1185">Reference proteome</keyword>
<proteinExistence type="predicted"/>
<dbReference type="Proteomes" id="UP000675881">
    <property type="component" value="Chromosome 4"/>
</dbReference>
<dbReference type="PANTHER" id="PTHR45913">
    <property type="entry name" value="EPM2A-INTERACTING PROTEIN 1"/>
    <property type="match status" value="1"/>
</dbReference>
<dbReference type="OrthoDB" id="6372860at2759"/>
<dbReference type="PANTHER" id="PTHR45913:SF21">
    <property type="entry name" value="DUF4371 DOMAIN-CONTAINING PROTEIN"/>
    <property type="match status" value="1"/>
</dbReference>
<reference evidence="1" key="1">
    <citation type="submission" date="2021-02" db="EMBL/GenBank/DDBJ databases">
        <authorList>
            <person name="Bekaert M."/>
        </authorList>
    </citation>
    <scope>NUCLEOTIDE SEQUENCE</scope>
    <source>
        <strain evidence="1">IoA-00</strain>
    </source>
</reference>
<gene>
    <name evidence="1" type="ORF">LSAA_8920</name>
</gene>
<name>A0A7R8CVF5_LEPSM</name>
<evidence type="ECO:0000313" key="2">
    <source>
        <dbReference type="Proteomes" id="UP000675881"/>
    </source>
</evidence>
<accession>A0A7R8CVF5</accession>
<dbReference type="EMBL" id="HG994583">
    <property type="protein sequence ID" value="CAF2911379.1"/>
    <property type="molecule type" value="Genomic_DNA"/>
</dbReference>
<protein>
    <submittedName>
        <fullName evidence="1">(salmon louse) hypothetical protein</fullName>
    </submittedName>
</protein>
<dbReference type="AlphaFoldDB" id="A0A7R8CVF5"/>